<name>A0A509EGK3_9HYPH</name>
<dbReference type="AlphaFoldDB" id="A0A509EGK3"/>
<reference evidence="2 3" key="1">
    <citation type="submission" date="2019-06" db="EMBL/GenBank/DDBJ databases">
        <authorList>
            <person name="Rodrigo-Torres L."/>
            <person name="Arahal R. D."/>
            <person name="Lucena T."/>
        </authorList>
    </citation>
    <scope>NUCLEOTIDE SEQUENCE [LARGE SCALE GENOMIC DNA]</scope>
    <source>
        <strain evidence="2 3">SB0023/3</strain>
    </source>
</reference>
<keyword evidence="3" id="KW-1185">Reference proteome</keyword>
<evidence type="ECO:0000313" key="2">
    <source>
        <dbReference type="EMBL" id="VUD73507.1"/>
    </source>
</evidence>
<proteinExistence type="predicted"/>
<dbReference type="RefSeq" id="WP_066923658.1">
    <property type="nucleotide sequence ID" value="NZ_CABFPH010000074.1"/>
</dbReference>
<dbReference type="Proteomes" id="UP000410984">
    <property type="component" value="Unassembled WGS sequence"/>
</dbReference>
<dbReference type="GO" id="GO:0016887">
    <property type="term" value="F:ATP hydrolysis activity"/>
    <property type="evidence" value="ECO:0007669"/>
    <property type="project" value="InterPro"/>
</dbReference>
<dbReference type="OrthoDB" id="5288220at2"/>
<evidence type="ECO:0000259" key="1">
    <source>
        <dbReference type="Pfam" id="PF13401"/>
    </source>
</evidence>
<gene>
    <name evidence="2" type="ORF">MET9862_04124</name>
</gene>
<accession>A0A509EGK3</accession>
<protein>
    <recommendedName>
        <fullName evidence="1">ORC1/DEAH AAA+ ATPase domain-containing protein</fullName>
    </recommendedName>
</protein>
<organism evidence="2 3">
    <name type="scientific">Methylobacterium symbioticum</name>
    <dbReference type="NCBI Taxonomy" id="2584084"/>
    <lineage>
        <taxon>Bacteria</taxon>
        <taxon>Pseudomonadati</taxon>
        <taxon>Pseudomonadota</taxon>
        <taxon>Alphaproteobacteria</taxon>
        <taxon>Hyphomicrobiales</taxon>
        <taxon>Methylobacteriaceae</taxon>
        <taxon>Methylobacterium</taxon>
    </lineage>
</organism>
<dbReference type="InterPro" id="IPR049945">
    <property type="entry name" value="AAA_22"/>
</dbReference>
<sequence>MLQAHEADIFRPDVTVLAPQEAVPARRERFATRLSPQDLERRAWKRRVNTIHVNTDVVVKAVARFDQMLADLADDVEGQCLVVPAPSGAGKSHLLARLQMRPSLVPFRDEVGPVRPLVFIKAPSPCTLKTLGLALYVALTDLELSATLKEHDIWRRVRHQMHAQLVSVVMVDEFHHALRGRTGDERRALVETLKNLVLPDPNDPLRPPGAEMRPISLVLSGMPWLRRVLKEDFQLLRRCIFMPIRPLGHSAACVKKATKFLELIEPRLGFPAPSGLSEHDMVQRMLKASAGYTGRMMHLVKKAAFRAIRSGAPSISQLDHLAFVFDEIFELGPHRNPFRVPDISTCPKLKEIEFDKLTRLMGTAQADIDPDDA</sequence>
<evidence type="ECO:0000313" key="3">
    <source>
        <dbReference type="Proteomes" id="UP000410984"/>
    </source>
</evidence>
<dbReference type="EMBL" id="CABFPH010000074">
    <property type="protein sequence ID" value="VUD73507.1"/>
    <property type="molecule type" value="Genomic_DNA"/>
</dbReference>
<feature type="domain" description="ORC1/DEAH AAA+ ATPase" evidence="1">
    <location>
        <begin position="78"/>
        <end position="229"/>
    </location>
</feature>
<dbReference type="Pfam" id="PF13401">
    <property type="entry name" value="AAA_22"/>
    <property type="match status" value="1"/>
</dbReference>